<evidence type="ECO:0000256" key="1">
    <source>
        <dbReference type="SAM" id="MobiDB-lite"/>
    </source>
</evidence>
<evidence type="ECO:0000313" key="2">
    <source>
        <dbReference type="EMBL" id="PWN21985.1"/>
    </source>
</evidence>
<evidence type="ECO:0008006" key="4">
    <source>
        <dbReference type="Google" id="ProtNLM"/>
    </source>
</evidence>
<dbReference type="GeneID" id="37015563"/>
<feature type="region of interest" description="Disordered" evidence="1">
    <location>
        <begin position="711"/>
        <end position="780"/>
    </location>
</feature>
<dbReference type="PANTHER" id="PTHR37287:SF1">
    <property type="entry name" value="INO EIGHTY SUBUNIT 1"/>
    <property type="match status" value="1"/>
</dbReference>
<dbReference type="Proteomes" id="UP000245942">
    <property type="component" value="Unassembled WGS sequence"/>
</dbReference>
<dbReference type="RefSeq" id="XP_025349145.1">
    <property type="nucleotide sequence ID" value="XM_025493829.1"/>
</dbReference>
<feature type="region of interest" description="Disordered" evidence="1">
    <location>
        <begin position="894"/>
        <end position="932"/>
    </location>
</feature>
<feature type="region of interest" description="Disordered" evidence="1">
    <location>
        <begin position="1"/>
        <end position="120"/>
    </location>
</feature>
<keyword evidence="3" id="KW-1185">Reference proteome</keyword>
<dbReference type="PANTHER" id="PTHR37287">
    <property type="entry name" value="INO EIGHTY SUBUNIT 1"/>
    <property type="match status" value="1"/>
</dbReference>
<evidence type="ECO:0000313" key="3">
    <source>
        <dbReference type="Proteomes" id="UP000245942"/>
    </source>
</evidence>
<organism evidence="2 3">
    <name type="scientific">Pseudomicrostroma glucosiphilum</name>
    <dbReference type="NCBI Taxonomy" id="1684307"/>
    <lineage>
        <taxon>Eukaryota</taxon>
        <taxon>Fungi</taxon>
        <taxon>Dikarya</taxon>
        <taxon>Basidiomycota</taxon>
        <taxon>Ustilaginomycotina</taxon>
        <taxon>Exobasidiomycetes</taxon>
        <taxon>Microstromatales</taxon>
        <taxon>Microstromatales incertae sedis</taxon>
        <taxon>Pseudomicrostroma</taxon>
    </lineage>
</organism>
<feature type="compositionally biased region" description="Acidic residues" evidence="1">
    <location>
        <begin position="57"/>
        <end position="73"/>
    </location>
</feature>
<dbReference type="EMBL" id="KZ819324">
    <property type="protein sequence ID" value="PWN21985.1"/>
    <property type="molecule type" value="Genomic_DNA"/>
</dbReference>
<feature type="region of interest" description="Disordered" evidence="1">
    <location>
        <begin position="660"/>
        <end position="693"/>
    </location>
</feature>
<feature type="compositionally biased region" description="Low complexity" evidence="1">
    <location>
        <begin position="74"/>
        <end position="87"/>
    </location>
</feature>
<dbReference type="InterPro" id="IPR038014">
    <property type="entry name" value="Ies1"/>
</dbReference>
<feature type="compositionally biased region" description="Gly residues" evidence="1">
    <location>
        <begin position="901"/>
        <end position="912"/>
    </location>
</feature>
<gene>
    <name evidence="2" type="ORF">BCV69DRAFT_293191</name>
</gene>
<accession>A0A316UFS0</accession>
<protein>
    <recommendedName>
        <fullName evidence="4">Ino eighty subunit 1</fullName>
    </recommendedName>
</protein>
<dbReference type="GO" id="GO:0031011">
    <property type="term" value="C:Ino80 complex"/>
    <property type="evidence" value="ECO:0007669"/>
    <property type="project" value="InterPro"/>
</dbReference>
<dbReference type="AlphaFoldDB" id="A0A316UFS0"/>
<name>A0A316UFS0_9BASI</name>
<sequence length="932" mass="100549">MASEEITASAPAGGSSAPPPPQAGGALDNRRSTAISAQDEEQASPAPNQAADSSIMGDEEDEEIDQLEDDDEAGPSASANASAAKGKPIARRADGSIPSVLRPAGANTASSSAIRAQPSTIDRDDYIEQINYTEEEMAAFKVDETIPDNVNPGSANLYTNASGEKLFRNTPIKKNDGGTILRSDLQHALLLEIFDDTTRCFRNPRPAPEGAWTYPPKPGEAAATGVYEYSPMYPYGQSKGAARRSNETPEEYAAWEKRYQEFWKNPYPTPEEDPERKVPRPGHRMLTFKELYMEALMNSPRCTKAVRDKIWQDEEYAQDFLCVNLLINIGRMNTTLAFFAQMQTILRCYHPLPSLQRCENSRKHMQDAPRMKSLLKSVLLPFEKASTGPGSAPASKAAQAANIDVAIPESEQIELAGTMEEVVQRFRDGRVPSTSVVNLIFLFQQEAPHLSTLHFSQPHDMFSIFFPHKDYPIPARQRARAFLWIVWHYLEGGAVLPPGNEKAVQNPFADEQAAASMQRARSKWDSLDEAQRKKCTLGGRGTIWQGVRNKDVAEKTATISSATDLFSKEGAGGDVAASQPATSKAASPSPGPGAGPADVLDTEKNEPYTHRILAPAFSGTTLEEIRKENVDLPNEIEWGRTQAHERRVFMVRAALEEKEKAEAEARGEPIPAHLGGKGKGKGKRRSRGGAAAAAAASAAAEDARARIKMRAAAKRRLEEEESAASGGGKNRRISMSPSGVDDELMQTIGDYDDDDDDGPTAAGGMGAGAGARGSSAGSPFTMLGDRGMGIPSVFSGATINSVMPNFRRALNESDLTLFNPSNAAAMGANGEQNHLSRLAWNRILQRAVRGQGDACYDSDEEEAAMDERERCGEMFGGELGRILGCVWKEGRRIGTRPALPEGGGAAGGGGGEAKPRAVPDPYARSAEVVSQQ</sequence>
<dbReference type="STRING" id="1684307.A0A316UFS0"/>
<feature type="compositionally biased region" description="Basic residues" evidence="1">
    <location>
        <begin position="676"/>
        <end position="687"/>
    </location>
</feature>
<feature type="compositionally biased region" description="Low complexity" evidence="1">
    <location>
        <begin position="576"/>
        <end position="588"/>
    </location>
</feature>
<feature type="compositionally biased region" description="Polar residues" evidence="1">
    <location>
        <begin position="107"/>
        <end position="120"/>
    </location>
</feature>
<reference evidence="2 3" key="1">
    <citation type="journal article" date="2018" name="Mol. Biol. Evol.">
        <title>Broad Genomic Sampling Reveals a Smut Pathogenic Ancestry of the Fungal Clade Ustilaginomycotina.</title>
        <authorList>
            <person name="Kijpornyongpan T."/>
            <person name="Mondo S.J."/>
            <person name="Barry K."/>
            <person name="Sandor L."/>
            <person name="Lee J."/>
            <person name="Lipzen A."/>
            <person name="Pangilinan J."/>
            <person name="LaButti K."/>
            <person name="Hainaut M."/>
            <person name="Henrissat B."/>
            <person name="Grigoriev I.V."/>
            <person name="Spatafora J.W."/>
            <person name="Aime M.C."/>
        </authorList>
    </citation>
    <scope>NUCLEOTIDE SEQUENCE [LARGE SCALE GENOMIC DNA]</scope>
    <source>
        <strain evidence="2 3">MCA 4718</strain>
    </source>
</reference>
<proteinExistence type="predicted"/>
<feature type="compositionally biased region" description="Acidic residues" evidence="1">
    <location>
        <begin position="740"/>
        <end position="758"/>
    </location>
</feature>
<feature type="compositionally biased region" description="Gly residues" evidence="1">
    <location>
        <begin position="761"/>
        <end position="771"/>
    </location>
</feature>
<feature type="region of interest" description="Disordered" evidence="1">
    <location>
        <begin position="568"/>
        <end position="602"/>
    </location>
</feature>
<dbReference type="OrthoDB" id="5413003at2759"/>